<keyword evidence="4" id="KW-0732">Signal</keyword>
<feature type="domain" description="BPTI/Kunitz inhibitor" evidence="5">
    <location>
        <begin position="220"/>
        <end position="270"/>
    </location>
</feature>
<dbReference type="EMBL" id="GEDV01003798">
    <property type="protein sequence ID" value="JAP84759.1"/>
    <property type="molecule type" value="Transcribed_RNA"/>
</dbReference>
<dbReference type="PROSITE" id="PS50279">
    <property type="entry name" value="BPTI_KUNITZ_2"/>
    <property type="match status" value="1"/>
</dbReference>
<reference evidence="6" key="1">
    <citation type="journal article" date="2016" name="Ticks Tick Borne Dis.">
        <title>De novo assembly and annotation of the salivary gland transcriptome of Rhipicephalus appendiculatus male and female ticks during blood feeding.</title>
        <authorList>
            <person name="de Castro M.H."/>
            <person name="de Klerk D."/>
            <person name="Pienaar R."/>
            <person name="Latif A.A."/>
            <person name="Rees D.J."/>
            <person name="Mans B.J."/>
        </authorList>
    </citation>
    <scope>NUCLEOTIDE SEQUENCE</scope>
    <source>
        <tissue evidence="6">Salivary glands</tissue>
    </source>
</reference>
<name>A0A131YZZ9_RHIAP</name>
<feature type="signal peptide" evidence="4">
    <location>
        <begin position="1"/>
        <end position="21"/>
    </location>
</feature>
<dbReference type="PANTHER" id="PTHR10083">
    <property type="entry name" value="KUNITZ-TYPE PROTEASE INHIBITOR-RELATED"/>
    <property type="match status" value="1"/>
</dbReference>
<proteinExistence type="predicted"/>
<dbReference type="PRINTS" id="PR00759">
    <property type="entry name" value="BASICPTASE"/>
</dbReference>
<protein>
    <submittedName>
        <fullName evidence="6">Pancreatic trypsin inhibitor</fullName>
    </submittedName>
</protein>
<keyword evidence="2" id="KW-0722">Serine protease inhibitor</keyword>
<accession>A0A131YZZ9</accession>
<dbReference type="SMART" id="SM00131">
    <property type="entry name" value="KU"/>
    <property type="match status" value="1"/>
</dbReference>
<dbReference type="AlphaFoldDB" id="A0A131YZZ9"/>
<evidence type="ECO:0000256" key="2">
    <source>
        <dbReference type="ARBA" id="ARBA00022900"/>
    </source>
</evidence>
<dbReference type="InterPro" id="IPR036880">
    <property type="entry name" value="Kunitz_BPTI_sf"/>
</dbReference>
<dbReference type="GO" id="GO:0004867">
    <property type="term" value="F:serine-type endopeptidase inhibitor activity"/>
    <property type="evidence" value="ECO:0007669"/>
    <property type="project" value="UniProtKB-KW"/>
</dbReference>
<dbReference type="CDD" id="cd00109">
    <property type="entry name" value="Kunitz-type"/>
    <property type="match status" value="1"/>
</dbReference>
<evidence type="ECO:0000313" key="6">
    <source>
        <dbReference type="EMBL" id="JAP84759.1"/>
    </source>
</evidence>
<dbReference type="Pfam" id="PF00014">
    <property type="entry name" value="Kunitz_BPTI"/>
    <property type="match status" value="1"/>
</dbReference>
<dbReference type="Gene3D" id="4.10.410.10">
    <property type="entry name" value="Pancreatic trypsin inhibitor Kunitz domain"/>
    <property type="match status" value="1"/>
</dbReference>
<feature type="chain" id="PRO_5007286410" evidence="4">
    <location>
        <begin position="22"/>
        <end position="275"/>
    </location>
</feature>
<feature type="region of interest" description="Disordered" evidence="3">
    <location>
        <begin position="64"/>
        <end position="90"/>
    </location>
</feature>
<evidence type="ECO:0000256" key="3">
    <source>
        <dbReference type="SAM" id="MobiDB-lite"/>
    </source>
</evidence>
<evidence type="ECO:0000259" key="5">
    <source>
        <dbReference type="PROSITE" id="PS50279"/>
    </source>
</evidence>
<dbReference type="PROSITE" id="PS00280">
    <property type="entry name" value="BPTI_KUNITZ_1"/>
    <property type="match status" value="1"/>
</dbReference>
<keyword evidence="1" id="KW-0646">Protease inhibitor</keyword>
<dbReference type="InterPro" id="IPR050098">
    <property type="entry name" value="TFPI/VKTCI-like"/>
</dbReference>
<sequence>MLLLLLLLLLLALLFRPPAACLSTSFFGCSRSIFEEGSAEHKGEAAGSGIHSTLWSPFRHLGHRSRSSATEDSGCHGMPTSAGSAADGASGGGGGGGAASGVRIVPALVAAAALLGCALADVDFDVGASFEEERSLVGTVHNLALFKPRAKHCIKNVINYRDAPPDRRGRFHILLGRMVEYVDQINEKNYKTKMRLLARSGSMLHNKFSDAFTRCVQDPCSQPPEPGWCLQNMVMYYYDPDRRSCNEFTYTGCGRNFNNFLTKHECHKICIEGRT</sequence>
<dbReference type="InterPro" id="IPR002223">
    <property type="entry name" value="Kunitz_BPTI"/>
</dbReference>
<evidence type="ECO:0000256" key="1">
    <source>
        <dbReference type="ARBA" id="ARBA00022690"/>
    </source>
</evidence>
<evidence type="ECO:0000256" key="4">
    <source>
        <dbReference type="SAM" id="SignalP"/>
    </source>
</evidence>
<dbReference type="SUPFAM" id="SSF57362">
    <property type="entry name" value="BPTI-like"/>
    <property type="match status" value="1"/>
</dbReference>
<dbReference type="InterPro" id="IPR020901">
    <property type="entry name" value="Prtase_inh_Kunz-CS"/>
</dbReference>
<organism evidence="6">
    <name type="scientific">Rhipicephalus appendiculatus</name>
    <name type="common">Brown ear tick</name>
    <dbReference type="NCBI Taxonomy" id="34631"/>
    <lineage>
        <taxon>Eukaryota</taxon>
        <taxon>Metazoa</taxon>
        <taxon>Ecdysozoa</taxon>
        <taxon>Arthropoda</taxon>
        <taxon>Chelicerata</taxon>
        <taxon>Arachnida</taxon>
        <taxon>Acari</taxon>
        <taxon>Parasitiformes</taxon>
        <taxon>Ixodida</taxon>
        <taxon>Ixodoidea</taxon>
        <taxon>Ixodidae</taxon>
        <taxon>Rhipicephalinae</taxon>
        <taxon>Rhipicephalus</taxon>
        <taxon>Rhipicephalus</taxon>
    </lineage>
</organism>